<name>A0A482IDW6_9CAUD</name>
<dbReference type="RefSeq" id="YP_009844573.1">
    <property type="nucleotide sequence ID" value="NC_048755.1"/>
</dbReference>
<evidence type="ECO:0000313" key="2">
    <source>
        <dbReference type="Proteomes" id="UP000294655"/>
    </source>
</evidence>
<protein>
    <submittedName>
        <fullName evidence="1">Uncharacterized protein</fullName>
    </submittedName>
</protein>
<dbReference type="Proteomes" id="UP000294655">
    <property type="component" value="Segment"/>
</dbReference>
<dbReference type="EMBL" id="MK580972">
    <property type="protein sequence ID" value="QBP06423.1"/>
    <property type="molecule type" value="Genomic_DNA"/>
</dbReference>
<reference evidence="1 2" key="1">
    <citation type="submission" date="2019-02" db="EMBL/GenBank/DDBJ databases">
        <authorList>
            <person name="He Y."/>
            <person name="Shi H."/>
            <person name="Li J."/>
            <person name="Sun Y."/>
        </authorList>
    </citation>
    <scope>NUCLEOTIDE SEQUENCE [LARGE SCALE GENOMIC DNA]</scope>
</reference>
<sequence>MQAIDLSQELQTLINRVDEASDDAIKFLRSDDGWDMYGIYRDKYVDQYLDLASQVEKVICDREEKIAQLQTQIAELLSENAPDPTKVPPMTAETCHRIFLTPLEVSSIKVHFPDVWKILEGGYLAPYVDKLGAWELWNCKTAENWNTVMSAIQTMIDDGRLPDADA</sequence>
<organism evidence="1 2">
    <name type="scientific">Stenotrophomonas phage YB07</name>
    <dbReference type="NCBI Taxonomy" id="2555548"/>
    <lineage>
        <taxon>Viruses</taxon>
        <taxon>Duplodnaviria</taxon>
        <taxon>Heunggongvirae</taxon>
        <taxon>Uroviricota</taxon>
        <taxon>Caudoviricetes</taxon>
        <taxon>Menderavirus</taxon>
        <taxon>Menderavirus IMESM1</taxon>
    </lineage>
</organism>
<accession>A0A482IDW6</accession>
<dbReference type="GeneID" id="55614897"/>
<evidence type="ECO:0000313" key="1">
    <source>
        <dbReference type="EMBL" id="QBP06423.1"/>
    </source>
</evidence>
<dbReference type="KEGG" id="vg:55614897"/>
<proteinExistence type="predicted"/>